<keyword evidence="5" id="KW-1185">Reference proteome</keyword>
<keyword evidence="1" id="KW-0175">Coiled coil</keyword>
<sequence>MTKESQQELEQRLDKFRREKLAEGDWRRPVRLSMAAGELKDTDPALALRIYQRVRVLQPDSPVVRKHIKDLNALLRKTKPEVMRSSSNEEPQSSKPSQNALPAPSLKERAKNFLRTPLSLAVLLPFVAFAFYQLLWASDMYESQSQLIVQQPSGVNTLDPSMALLSGLTGKSTSPDTELVKAFIHSSDLLAFLETEIKFTAYFSDTHADMFSRLEADASLEDRLSYYQKRISVEVDDTSKVITLKAQAFDPDYAHLLTKTVVQRAEWYINKIGNQLAEAQLRFVKNEHEQVEIRLQNAKQNLLAFQREYNLLDPIAEGMALQQITYALEGQIASKEAELRALKGSMSENASPVIQAREQLQSLKQQLAQERDRLIRNDRGAASNSETLGVNEIQARFSNLKTELEFALEALSASLVSLEKSRIEAYRQLKYLVIVESPTLPEEAKYPRVLHNLALFLAVALMLFGITKIILATVEELR</sequence>
<feature type="coiled-coil region" evidence="1">
    <location>
        <begin position="353"/>
        <end position="410"/>
    </location>
</feature>
<feature type="transmembrane region" description="Helical" evidence="3">
    <location>
        <begin position="453"/>
        <end position="474"/>
    </location>
</feature>
<dbReference type="PANTHER" id="PTHR32309:SF13">
    <property type="entry name" value="FERRIC ENTEROBACTIN TRANSPORT PROTEIN FEPE"/>
    <property type="match status" value="1"/>
</dbReference>
<accession>A0A917YQK1</accession>
<feature type="region of interest" description="Disordered" evidence="2">
    <location>
        <begin position="79"/>
        <end position="104"/>
    </location>
</feature>
<dbReference type="RefSeq" id="WP_188688738.1">
    <property type="nucleotide sequence ID" value="NZ_BMLS01000001.1"/>
</dbReference>
<evidence type="ECO:0008006" key="6">
    <source>
        <dbReference type="Google" id="ProtNLM"/>
    </source>
</evidence>
<reference evidence="4" key="2">
    <citation type="submission" date="2020-09" db="EMBL/GenBank/DDBJ databases">
        <authorList>
            <person name="Sun Q."/>
            <person name="Zhou Y."/>
        </authorList>
    </citation>
    <scope>NUCLEOTIDE SEQUENCE</scope>
    <source>
        <strain evidence="4">CGMCC 1.7086</strain>
    </source>
</reference>
<keyword evidence="3" id="KW-0472">Membrane</keyword>
<keyword evidence="3" id="KW-0812">Transmembrane</keyword>
<evidence type="ECO:0000313" key="5">
    <source>
        <dbReference type="Proteomes" id="UP000606935"/>
    </source>
</evidence>
<evidence type="ECO:0000256" key="3">
    <source>
        <dbReference type="SAM" id="Phobius"/>
    </source>
</evidence>
<dbReference type="EMBL" id="BMLS01000001">
    <property type="protein sequence ID" value="GGO63645.1"/>
    <property type="molecule type" value="Genomic_DNA"/>
</dbReference>
<dbReference type="GO" id="GO:0004713">
    <property type="term" value="F:protein tyrosine kinase activity"/>
    <property type="evidence" value="ECO:0007669"/>
    <property type="project" value="TreeGrafter"/>
</dbReference>
<evidence type="ECO:0000256" key="1">
    <source>
        <dbReference type="SAM" id="Coils"/>
    </source>
</evidence>
<protein>
    <recommendedName>
        <fullName evidence="6">Capsular polysaccharide transport system permease protein</fullName>
    </recommendedName>
</protein>
<evidence type="ECO:0000256" key="2">
    <source>
        <dbReference type="SAM" id="MobiDB-lite"/>
    </source>
</evidence>
<proteinExistence type="predicted"/>
<dbReference type="InterPro" id="IPR050445">
    <property type="entry name" value="Bact_polysacc_biosynth/exp"/>
</dbReference>
<evidence type="ECO:0000313" key="4">
    <source>
        <dbReference type="EMBL" id="GGO63645.1"/>
    </source>
</evidence>
<feature type="transmembrane region" description="Helical" evidence="3">
    <location>
        <begin position="117"/>
        <end position="136"/>
    </location>
</feature>
<dbReference type="Proteomes" id="UP000606935">
    <property type="component" value="Unassembled WGS sequence"/>
</dbReference>
<comment type="caution">
    <text evidence="4">The sequence shown here is derived from an EMBL/GenBank/DDBJ whole genome shotgun (WGS) entry which is preliminary data.</text>
</comment>
<gene>
    <name evidence="4" type="ORF">GCM10010982_01160</name>
</gene>
<reference evidence="4" key="1">
    <citation type="journal article" date="2014" name="Int. J. Syst. Evol. Microbiol.">
        <title>Complete genome sequence of Corynebacterium casei LMG S-19264T (=DSM 44701T), isolated from a smear-ripened cheese.</title>
        <authorList>
            <consortium name="US DOE Joint Genome Institute (JGI-PGF)"/>
            <person name="Walter F."/>
            <person name="Albersmeier A."/>
            <person name="Kalinowski J."/>
            <person name="Ruckert C."/>
        </authorList>
    </citation>
    <scope>NUCLEOTIDE SEQUENCE</scope>
    <source>
        <strain evidence="4">CGMCC 1.7086</strain>
    </source>
</reference>
<dbReference type="AlphaFoldDB" id="A0A917YQK1"/>
<name>A0A917YQK1_9ALTE</name>
<feature type="compositionally biased region" description="Polar residues" evidence="2">
    <location>
        <begin position="84"/>
        <end position="100"/>
    </location>
</feature>
<feature type="coiled-coil region" evidence="1">
    <location>
        <begin position="274"/>
        <end position="308"/>
    </location>
</feature>
<keyword evidence="3" id="KW-1133">Transmembrane helix</keyword>
<dbReference type="GO" id="GO:0005886">
    <property type="term" value="C:plasma membrane"/>
    <property type="evidence" value="ECO:0007669"/>
    <property type="project" value="TreeGrafter"/>
</dbReference>
<dbReference type="PANTHER" id="PTHR32309">
    <property type="entry name" value="TYROSINE-PROTEIN KINASE"/>
    <property type="match status" value="1"/>
</dbReference>
<organism evidence="4 5">
    <name type="scientific">Bowmanella pacifica</name>
    <dbReference type="NCBI Taxonomy" id="502051"/>
    <lineage>
        <taxon>Bacteria</taxon>
        <taxon>Pseudomonadati</taxon>
        <taxon>Pseudomonadota</taxon>
        <taxon>Gammaproteobacteria</taxon>
        <taxon>Alteromonadales</taxon>
        <taxon>Alteromonadaceae</taxon>
        <taxon>Bowmanella</taxon>
    </lineage>
</organism>